<comment type="caution">
    <text evidence="1">The sequence shown here is derived from an EMBL/GenBank/DDBJ whole genome shotgun (WGS) entry which is preliminary data.</text>
</comment>
<evidence type="ECO:0000313" key="1">
    <source>
        <dbReference type="EMBL" id="RQD72917.1"/>
    </source>
</evidence>
<dbReference type="EMBL" id="QZAA01000288">
    <property type="protein sequence ID" value="RQD72917.1"/>
    <property type="molecule type" value="Genomic_DNA"/>
</dbReference>
<organism evidence="1 2">
    <name type="scientific">Candidatus Syntrophonatronum acetioxidans</name>
    <dbReference type="NCBI Taxonomy" id="1795816"/>
    <lineage>
        <taxon>Bacteria</taxon>
        <taxon>Bacillati</taxon>
        <taxon>Bacillota</taxon>
        <taxon>Clostridia</taxon>
        <taxon>Eubacteriales</taxon>
        <taxon>Syntrophomonadaceae</taxon>
        <taxon>Candidatus Syntrophonatronum</taxon>
    </lineage>
</organism>
<sequence>MTTASKLKQTLASLKNVQGTLRVYSTRPREEESQKVFEESLEVTAQVIGDLEKRLKEMELQEPQYQGN</sequence>
<dbReference type="Pfam" id="PF07870">
    <property type="entry name" value="DUF1657"/>
    <property type="match status" value="1"/>
</dbReference>
<proteinExistence type="predicted"/>
<dbReference type="Proteomes" id="UP000285138">
    <property type="component" value="Unassembled WGS sequence"/>
</dbReference>
<dbReference type="AlphaFoldDB" id="A0A424Y9H8"/>
<protein>
    <submittedName>
        <fullName evidence="1">DUF1657 domain-containing protein</fullName>
    </submittedName>
</protein>
<gene>
    <name evidence="1" type="ORF">D5R97_10185</name>
</gene>
<reference evidence="1 2" key="1">
    <citation type="submission" date="2018-08" db="EMBL/GenBank/DDBJ databases">
        <title>The metabolism and importance of syntrophic acetate oxidation coupled to methane or sulfide production in haloalkaline environments.</title>
        <authorList>
            <person name="Timmers P.H.A."/>
            <person name="Vavourakis C.D."/>
            <person name="Sorokin D.Y."/>
            <person name="Sinninghe Damste J.S."/>
            <person name="Muyzer G."/>
            <person name="Stams A.J.M."/>
            <person name="Plugge C.M."/>
        </authorList>
    </citation>
    <scope>NUCLEOTIDE SEQUENCE [LARGE SCALE GENOMIC DNA]</scope>
    <source>
        <strain evidence="1">MSAO_Bac1</strain>
    </source>
</reference>
<name>A0A424Y9H8_9FIRM</name>
<accession>A0A424Y9H8</accession>
<dbReference type="InterPro" id="IPR012452">
    <property type="entry name" value="DUF1657"/>
</dbReference>
<evidence type="ECO:0000313" key="2">
    <source>
        <dbReference type="Proteomes" id="UP000285138"/>
    </source>
</evidence>